<feature type="compositionally biased region" description="Low complexity" evidence="5">
    <location>
        <begin position="204"/>
        <end position="224"/>
    </location>
</feature>
<feature type="region of interest" description="Disordered" evidence="5">
    <location>
        <begin position="183"/>
        <end position="225"/>
    </location>
</feature>
<feature type="transmembrane region" description="Helical" evidence="6">
    <location>
        <begin position="151"/>
        <end position="169"/>
    </location>
</feature>
<feature type="region of interest" description="Disordered" evidence="5">
    <location>
        <begin position="266"/>
        <end position="303"/>
    </location>
</feature>
<evidence type="ECO:0000313" key="7">
    <source>
        <dbReference type="EMBL" id="CDZ97781.1"/>
    </source>
</evidence>
<dbReference type="InterPro" id="IPR004776">
    <property type="entry name" value="Mem_transp_PIN-like"/>
</dbReference>
<feature type="transmembrane region" description="Helical" evidence="6">
    <location>
        <begin position="18"/>
        <end position="36"/>
    </location>
</feature>
<dbReference type="GO" id="GO:0005783">
    <property type="term" value="C:endoplasmic reticulum"/>
    <property type="evidence" value="ECO:0007669"/>
    <property type="project" value="TreeGrafter"/>
</dbReference>
<feature type="transmembrane region" description="Helical" evidence="6">
    <location>
        <begin position="74"/>
        <end position="96"/>
    </location>
</feature>
<dbReference type="PANTHER" id="PTHR31794:SF2">
    <property type="entry name" value="AUXIN EFFLUX TRANSPORTER FAMILY PROTEIN (EUROFUNG)"/>
    <property type="match status" value="1"/>
</dbReference>
<proteinExistence type="predicted"/>
<name>A0A0F7SG28_PHARH</name>
<dbReference type="GO" id="GO:0016020">
    <property type="term" value="C:membrane"/>
    <property type="evidence" value="ECO:0007669"/>
    <property type="project" value="UniProtKB-SubCell"/>
</dbReference>
<dbReference type="AlphaFoldDB" id="A0A0F7SG28"/>
<feature type="transmembrane region" description="Helical" evidence="6">
    <location>
        <begin position="486"/>
        <end position="514"/>
    </location>
</feature>
<evidence type="ECO:0000256" key="5">
    <source>
        <dbReference type="SAM" id="MobiDB-lite"/>
    </source>
</evidence>
<comment type="subcellular location">
    <subcellularLocation>
        <location evidence="1">Membrane</location>
        <topology evidence="1">Multi-pass membrane protein</topology>
    </subcellularLocation>
</comment>
<feature type="transmembrane region" description="Helical" evidence="6">
    <location>
        <begin position="48"/>
        <end position="68"/>
    </location>
</feature>
<keyword evidence="4 6" id="KW-0472">Membrane</keyword>
<evidence type="ECO:0000256" key="4">
    <source>
        <dbReference type="ARBA" id="ARBA00023136"/>
    </source>
</evidence>
<sequence length="592" mass="65050">MTSHIPIRDLLKTVFESILEVFVLCAAGLFLARAKITDKATQRKLNKLNISLFTPCLLFSKVAFSLSPEKIKELWIVPVGFVVVTGTSMAVAWCLGTLLRLKKSQKSFAMAGSMFMNSNSLPIALMQSLVVEVPGLKWGKDDDDEAMLGRALTYLVLYSTLGMMLRWSYGVHLLTQADDPVETSSSALETGSSPVQSDDANAHSRTPTLVTTSPSSSPSRQFRTIGDVEDPWKDVVTASGSNGHGPRGLEVENGHGRPLVKGRKMSFHSFPNSPAESIKGGLSEIEDEVDGETEEDRLLDGQRESSKAKWSRKFKKFLKGVNELFVHSHSNLLSRRAERSVFIHNTDLSHLALFSTTSFVHDHDDQHDCTATLAQLRPIREAIKSSGQCSIPLTLIVLGAYFWQEPGEGQPPVTITKPSPSETSTTEPYASSSTSTSTSTAVVSKQKRTGGWFRKSRKNVGSIALADDNEDETIVEDQRPGETRTVIVAIVSRMIITPLILLPVIALLAIYDFFPITEDPVFILTAVLIVSSPPAITLAQITQKAKGDAFERLISKTIWVSYGVFTPPLTLAYVVLGLYLSRFYYRIHDVSP</sequence>
<dbReference type="PANTHER" id="PTHR31794">
    <property type="entry name" value="AUXIN EFFLUX TRANSPORTER FAMILY PROTEIN (EUROFUNG)"/>
    <property type="match status" value="1"/>
</dbReference>
<feature type="transmembrane region" description="Helical" evidence="6">
    <location>
        <begin position="108"/>
        <end position="131"/>
    </location>
</feature>
<keyword evidence="3 6" id="KW-1133">Transmembrane helix</keyword>
<dbReference type="EMBL" id="LN483249">
    <property type="protein sequence ID" value="CDZ97781.1"/>
    <property type="molecule type" value="Genomic_DNA"/>
</dbReference>
<evidence type="ECO:0000256" key="6">
    <source>
        <dbReference type="SAM" id="Phobius"/>
    </source>
</evidence>
<feature type="compositionally biased region" description="Polar residues" evidence="5">
    <location>
        <begin position="183"/>
        <end position="199"/>
    </location>
</feature>
<feature type="compositionally biased region" description="Acidic residues" evidence="5">
    <location>
        <begin position="284"/>
        <end position="295"/>
    </location>
</feature>
<evidence type="ECO:0000256" key="1">
    <source>
        <dbReference type="ARBA" id="ARBA00004141"/>
    </source>
</evidence>
<evidence type="ECO:0000256" key="2">
    <source>
        <dbReference type="ARBA" id="ARBA00022692"/>
    </source>
</evidence>
<evidence type="ECO:0000256" key="3">
    <source>
        <dbReference type="ARBA" id="ARBA00022989"/>
    </source>
</evidence>
<organism evidence="7">
    <name type="scientific">Phaffia rhodozyma</name>
    <name type="common">Yeast</name>
    <name type="synonym">Xanthophyllomyces dendrorhous</name>
    <dbReference type="NCBI Taxonomy" id="264483"/>
    <lineage>
        <taxon>Eukaryota</taxon>
        <taxon>Fungi</taxon>
        <taxon>Dikarya</taxon>
        <taxon>Basidiomycota</taxon>
        <taxon>Agaricomycotina</taxon>
        <taxon>Tremellomycetes</taxon>
        <taxon>Cystofilobasidiales</taxon>
        <taxon>Mrakiaceae</taxon>
        <taxon>Phaffia</taxon>
    </lineage>
</organism>
<reference evidence="7" key="1">
    <citation type="submission" date="2014-08" db="EMBL/GenBank/DDBJ databases">
        <authorList>
            <person name="Sharma Rahul"/>
            <person name="Thines Marco"/>
        </authorList>
    </citation>
    <scope>NUCLEOTIDE SEQUENCE</scope>
</reference>
<feature type="region of interest" description="Disordered" evidence="5">
    <location>
        <begin position="409"/>
        <end position="442"/>
    </location>
</feature>
<feature type="transmembrane region" description="Helical" evidence="6">
    <location>
        <begin position="559"/>
        <end position="580"/>
    </location>
</feature>
<accession>A0A0F7SG28</accession>
<feature type="transmembrane region" description="Helical" evidence="6">
    <location>
        <begin position="520"/>
        <end position="539"/>
    </location>
</feature>
<feature type="compositionally biased region" description="Low complexity" evidence="5">
    <location>
        <begin position="419"/>
        <end position="442"/>
    </location>
</feature>
<dbReference type="Pfam" id="PF03547">
    <property type="entry name" value="Mem_trans"/>
    <property type="match status" value="1"/>
</dbReference>
<keyword evidence="2 6" id="KW-0812">Transmembrane</keyword>
<dbReference type="GO" id="GO:0055085">
    <property type="term" value="P:transmembrane transport"/>
    <property type="evidence" value="ECO:0007669"/>
    <property type="project" value="InterPro"/>
</dbReference>
<protein>
    <submittedName>
        <fullName evidence="7">Predicted membrane protein</fullName>
    </submittedName>
</protein>